<evidence type="ECO:0000313" key="2">
    <source>
        <dbReference type="Proteomes" id="UP000001861"/>
    </source>
</evidence>
<dbReference type="InParanoid" id="A8NUL3"/>
<dbReference type="RefSeq" id="XP_001836479.1">
    <property type="nucleotide sequence ID" value="XM_001836427.1"/>
</dbReference>
<proteinExistence type="predicted"/>
<comment type="caution">
    <text evidence="1">The sequence shown here is derived from an EMBL/GenBank/DDBJ whole genome shotgun (WGS) entry which is preliminary data.</text>
</comment>
<reference evidence="1 2" key="1">
    <citation type="journal article" date="2010" name="Proc. Natl. Acad. Sci. U.S.A.">
        <title>Insights into evolution of multicellular fungi from the assembled chromosomes of the mushroom Coprinopsis cinerea (Coprinus cinereus).</title>
        <authorList>
            <person name="Stajich J.E."/>
            <person name="Wilke S.K."/>
            <person name="Ahren D."/>
            <person name="Au C.H."/>
            <person name="Birren B.W."/>
            <person name="Borodovsky M."/>
            <person name="Burns C."/>
            <person name="Canback B."/>
            <person name="Casselton L.A."/>
            <person name="Cheng C.K."/>
            <person name="Deng J."/>
            <person name="Dietrich F.S."/>
            <person name="Fargo D.C."/>
            <person name="Farman M.L."/>
            <person name="Gathman A.C."/>
            <person name="Goldberg J."/>
            <person name="Guigo R."/>
            <person name="Hoegger P.J."/>
            <person name="Hooker J.B."/>
            <person name="Huggins A."/>
            <person name="James T.Y."/>
            <person name="Kamada T."/>
            <person name="Kilaru S."/>
            <person name="Kodira C."/>
            <person name="Kues U."/>
            <person name="Kupfer D."/>
            <person name="Kwan H.S."/>
            <person name="Lomsadze A."/>
            <person name="Li W."/>
            <person name="Lilly W.W."/>
            <person name="Ma L.J."/>
            <person name="Mackey A.J."/>
            <person name="Manning G."/>
            <person name="Martin F."/>
            <person name="Muraguchi H."/>
            <person name="Natvig D.O."/>
            <person name="Palmerini H."/>
            <person name="Ramesh M.A."/>
            <person name="Rehmeyer C.J."/>
            <person name="Roe B.A."/>
            <person name="Shenoy N."/>
            <person name="Stanke M."/>
            <person name="Ter-Hovhannisyan V."/>
            <person name="Tunlid A."/>
            <person name="Velagapudi R."/>
            <person name="Vision T.J."/>
            <person name="Zeng Q."/>
            <person name="Zolan M.E."/>
            <person name="Pukkila P.J."/>
        </authorList>
    </citation>
    <scope>NUCLEOTIDE SEQUENCE [LARGE SCALE GENOMIC DNA]</scope>
    <source>
        <strain evidence="2">Okayama-7 / 130 / ATCC MYA-4618 / FGSC 9003</strain>
    </source>
</reference>
<dbReference type="VEuPathDB" id="FungiDB:CC1G_07562"/>
<gene>
    <name evidence="1" type="ORF">CC1G_07562</name>
</gene>
<dbReference type="KEGG" id="cci:CC1G_07562"/>
<dbReference type="OMA" id="KYSITEW"/>
<dbReference type="AlphaFoldDB" id="A8NUL3"/>
<keyword evidence="2" id="KW-1185">Reference proteome</keyword>
<dbReference type="EMBL" id="AACS02000004">
    <property type="protein sequence ID" value="EAU85292.1"/>
    <property type="molecule type" value="Genomic_DNA"/>
</dbReference>
<evidence type="ECO:0000313" key="1">
    <source>
        <dbReference type="EMBL" id="EAU85292.1"/>
    </source>
</evidence>
<accession>A8NUL3</accession>
<sequence>MLQVPPSKEMQLYVRDHDYHWYFLTFIVESHLFCVPKYRFVEDSDVFCERYQITDGDDEHDVQSRIPLDVGLVDFRNFLKAFYPRQRTGTLELSDAEWISVLKLSTEWFFNDLRMEAIIQLTDADIGIIER</sequence>
<dbReference type="Proteomes" id="UP000001861">
    <property type="component" value="Unassembled WGS sequence"/>
</dbReference>
<protein>
    <recommendedName>
        <fullName evidence="3">BTB domain-containing protein</fullName>
    </recommendedName>
</protein>
<evidence type="ECO:0008006" key="3">
    <source>
        <dbReference type="Google" id="ProtNLM"/>
    </source>
</evidence>
<organism evidence="1 2">
    <name type="scientific">Coprinopsis cinerea (strain Okayama-7 / 130 / ATCC MYA-4618 / FGSC 9003)</name>
    <name type="common">Inky cap fungus</name>
    <name type="synonym">Hormographiella aspergillata</name>
    <dbReference type="NCBI Taxonomy" id="240176"/>
    <lineage>
        <taxon>Eukaryota</taxon>
        <taxon>Fungi</taxon>
        <taxon>Dikarya</taxon>
        <taxon>Basidiomycota</taxon>
        <taxon>Agaricomycotina</taxon>
        <taxon>Agaricomycetes</taxon>
        <taxon>Agaricomycetidae</taxon>
        <taxon>Agaricales</taxon>
        <taxon>Agaricineae</taxon>
        <taxon>Psathyrellaceae</taxon>
        <taxon>Coprinopsis</taxon>
    </lineage>
</organism>
<dbReference type="GeneID" id="6013022"/>
<dbReference type="STRING" id="240176.A8NUL3"/>
<dbReference type="OrthoDB" id="3193844at2759"/>
<name>A8NUL3_COPC7</name>